<reference evidence="2 3" key="1">
    <citation type="journal article" date="2015" name="Nature">
        <title>rRNA introns, odd ribosomes, and small enigmatic genomes across a large radiation of phyla.</title>
        <authorList>
            <person name="Brown C.T."/>
            <person name="Hug L.A."/>
            <person name="Thomas B.C."/>
            <person name="Sharon I."/>
            <person name="Castelle C.J."/>
            <person name="Singh A."/>
            <person name="Wilkins M.J."/>
            <person name="Williams K.H."/>
            <person name="Banfield J.F."/>
        </authorList>
    </citation>
    <scope>NUCLEOTIDE SEQUENCE [LARGE SCALE GENOMIC DNA]</scope>
</reference>
<dbReference type="Proteomes" id="UP000034406">
    <property type="component" value="Unassembled WGS sequence"/>
</dbReference>
<feature type="transmembrane region" description="Helical" evidence="1">
    <location>
        <begin position="6"/>
        <end position="23"/>
    </location>
</feature>
<organism evidence="2 3">
    <name type="scientific">Candidatus Shapirobacteria bacterium GW2011_GWE2_38_30</name>
    <dbReference type="NCBI Taxonomy" id="1618490"/>
    <lineage>
        <taxon>Bacteria</taxon>
        <taxon>Candidatus Shapironibacteriota</taxon>
    </lineage>
</organism>
<comment type="caution">
    <text evidence="2">The sequence shown here is derived from an EMBL/GenBank/DDBJ whole genome shotgun (WGS) entry which is preliminary data.</text>
</comment>
<keyword evidence="1" id="KW-1133">Transmembrane helix</keyword>
<protein>
    <submittedName>
        <fullName evidence="2">Uncharacterized protein</fullName>
    </submittedName>
</protein>
<gene>
    <name evidence="2" type="ORF">US90_C0011G0011</name>
</gene>
<proteinExistence type="predicted"/>
<evidence type="ECO:0000256" key="1">
    <source>
        <dbReference type="SAM" id="Phobius"/>
    </source>
</evidence>
<keyword evidence="1" id="KW-0472">Membrane</keyword>
<dbReference type="EMBL" id="LBUT01000011">
    <property type="protein sequence ID" value="KKQ69788.1"/>
    <property type="molecule type" value="Genomic_DNA"/>
</dbReference>
<dbReference type="AlphaFoldDB" id="A0A0G0JQE1"/>
<accession>A0A0G0JQE1</accession>
<keyword evidence="1" id="KW-0812">Transmembrane</keyword>
<name>A0A0G0JQE1_9BACT</name>
<sequence length="187" mass="20882">MVKKFVLVSIGVVIIFVVGFWVVSSWKNRGAVSVGGFLIKTNKIALISEVPGVSFVWKDEIGFNSYLDTLDFWGSKTVKDFSSPAILKADAKRMIIKLVKEVKDPFYVSSDIEGKVWDAIGESVGADGTVKIDIYRRDWDERSVNMGIAQTVFKISKGGGPIPGKNLFYDFDPKSINLDGYFRIKKR</sequence>
<evidence type="ECO:0000313" key="3">
    <source>
        <dbReference type="Proteomes" id="UP000034406"/>
    </source>
</evidence>
<evidence type="ECO:0000313" key="2">
    <source>
        <dbReference type="EMBL" id="KKQ69788.1"/>
    </source>
</evidence>
<dbReference type="STRING" id="1618490.US90_C0011G0011"/>